<dbReference type="PANTHER" id="PTHR32309:SF13">
    <property type="entry name" value="FERRIC ENTEROBACTIN TRANSPORT PROTEIN FEPE"/>
    <property type="match status" value="1"/>
</dbReference>
<keyword evidence="2" id="KW-1003">Cell membrane</keyword>
<protein>
    <submittedName>
        <fullName evidence="13">Uncharacterized protein involved in exopolysaccharide biosynthesis/Mrp family chromosome partitioning ATPase</fullName>
    </submittedName>
</protein>
<dbReference type="Gene3D" id="3.40.50.300">
    <property type="entry name" value="P-loop containing nucleotide triphosphate hydrolases"/>
    <property type="match status" value="1"/>
</dbReference>
<dbReference type="Pfam" id="PF13807">
    <property type="entry name" value="GNVR"/>
    <property type="match status" value="1"/>
</dbReference>
<keyword evidence="6 9" id="KW-1133">Transmembrane helix</keyword>
<evidence type="ECO:0000256" key="4">
    <source>
        <dbReference type="ARBA" id="ARBA00022741"/>
    </source>
</evidence>
<dbReference type="PANTHER" id="PTHR32309">
    <property type="entry name" value="TYROSINE-PROTEIN KINASE"/>
    <property type="match status" value="1"/>
</dbReference>
<feature type="coiled-coil region" evidence="8">
    <location>
        <begin position="267"/>
        <end position="298"/>
    </location>
</feature>
<feature type="domain" description="Tyrosine-protein kinase G-rich" evidence="12">
    <location>
        <begin position="269"/>
        <end position="341"/>
    </location>
</feature>
<evidence type="ECO:0000256" key="8">
    <source>
        <dbReference type="SAM" id="Coils"/>
    </source>
</evidence>
<evidence type="ECO:0000256" key="6">
    <source>
        <dbReference type="ARBA" id="ARBA00022989"/>
    </source>
</evidence>
<keyword evidence="3 9" id="KW-0812">Transmembrane</keyword>
<proteinExistence type="predicted"/>
<dbReference type="InterPro" id="IPR050445">
    <property type="entry name" value="Bact_polysacc_biosynth/exp"/>
</dbReference>
<feature type="transmembrane region" description="Helical" evidence="9">
    <location>
        <begin position="37"/>
        <end position="57"/>
    </location>
</feature>
<keyword evidence="4" id="KW-0547">Nucleotide-binding</keyword>
<evidence type="ECO:0000259" key="12">
    <source>
        <dbReference type="Pfam" id="PF13807"/>
    </source>
</evidence>
<dbReference type="SUPFAM" id="SSF52540">
    <property type="entry name" value="P-loop containing nucleoside triphosphate hydrolases"/>
    <property type="match status" value="1"/>
</dbReference>
<dbReference type="InterPro" id="IPR005702">
    <property type="entry name" value="Wzc-like_C"/>
</dbReference>
<evidence type="ECO:0000256" key="2">
    <source>
        <dbReference type="ARBA" id="ARBA00022475"/>
    </source>
</evidence>
<evidence type="ECO:0000256" key="7">
    <source>
        <dbReference type="ARBA" id="ARBA00023136"/>
    </source>
</evidence>
<evidence type="ECO:0000256" key="5">
    <source>
        <dbReference type="ARBA" id="ARBA00022840"/>
    </source>
</evidence>
<evidence type="ECO:0000259" key="11">
    <source>
        <dbReference type="Pfam" id="PF02706"/>
    </source>
</evidence>
<feature type="domain" description="Polysaccharide chain length determinant N-terminal" evidence="11">
    <location>
        <begin position="23"/>
        <end position="114"/>
    </location>
</feature>
<keyword evidence="5" id="KW-0067">ATP-binding</keyword>
<comment type="subcellular location">
    <subcellularLocation>
        <location evidence="1">Cell membrane</location>
        <topology evidence="1">Multi-pass membrane protein</topology>
    </subcellularLocation>
</comment>
<dbReference type="Proteomes" id="UP001549036">
    <property type="component" value="Unassembled WGS sequence"/>
</dbReference>
<gene>
    <name evidence="13" type="ORF">ABID26_003833</name>
</gene>
<evidence type="ECO:0000313" key="13">
    <source>
        <dbReference type="EMBL" id="MET3594425.1"/>
    </source>
</evidence>
<feature type="domain" description="CobQ/CobB/MinD/ParA nucleotide binding" evidence="10">
    <location>
        <begin position="438"/>
        <end position="604"/>
    </location>
</feature>
<organism evidence="13 14">
    <name type="scientific">Mesorhizobium shonense</name>
    <dbReference type="NCBI Taxonomy" id="1209948"/>
    <lineage>
        <taxon>Bacteria</taxon>
        <taxon>Pseudomonadati</taxon>
        <taxon>Pseudomonadota</taxon>
        <taxon>Alphaproteobacteria</taxon>
        <taxon>Hyphomicrobiales</taxon>
        <taxon>Phyllobacteriaceae</taxon>
        <taxon>Mesorhizobium</taxon>
    </lineage>
</organism>
<dbReference type="RefSeq" id="WP_292374047.1">
    <property type="nucleotide sequence ID" value="NZ_JBEPLM010000007.1"/>
</dbReference>
<dbReference type="Pfam" id="PF02706">
    <property type="entry name" value="Wzz"/>
    <property type="match status" value="1"/>
</dbReference>
<dbReference type="InterPro" id="IPR032807">
    <property type="entry name" value="GNVR"/>
</dbReference>
<evidence type="ECO:0000256" key="3">
    <source>
        <dbReference type="ARBA" id="ARBA00022692"/>
    </source>
</evidence>
<evidence type="ECO:0000313" key="14">
    <source>
        <dbReference type="Proteomes" id="UP001549036"/>
    </source>
</evidence>
<evidence type="ECO:0000259" key="10">
    <source>
        <dbReference type="Pfam" id="PF01656"/>
    </source>
</evidence>
<keyword evidence="8" id="KW-0175">Coiled coil</keyword>
<reference evidence="13 14" key="1">
    <citation type="submission" date="2024-06" db="EMBL/GenBank/DDBJ databases">
        <title>Genomic Encyclopedia of Type Strains, Phase IV (KMG-IV): sequencing the most valuable type-strain genomes for metagenomic binning, comparative biology and taxonomic classification.</title>
        <authorList>
            <person name="Goeker M."/>
        </authorList>
    </citation>
    <scope>NUCLEOTIDE SEQUENCE [LARGE SCALE GENOMIC DNA]</scope>
    <source>
        <strain evidence="13 14">DSM 29846</strain>
    </source>
</reference>
<keyword evidence="7 9" id="KW-0472">Membrane</keyword>
<accession>A0ABV2HUY9</accession>
<sequence length="627" mass="68880">MLREVENRHPDPAFIFGDPQAGTIDLETLVAAARRQLGFVLACALAGLVLGLVYLRVEVPLYESTARILIDKDQPAVVTQLTESGSSTQLDPMMLSQVELLRSDRIGLKVVDSLGLATDRSFLSAPYSVRDILTGLVARVVRSFVGSSQQDEAPATVKSSAAPAPDPRWQAFGILAENTTVDRVSGTYILQVQFWSPRAEMAQKIASKYAEIYISDQVEAKDESIVRARGALAEELETVRKRSVDAELAVQKFRTDNTLTKETLVTLSQLELEASSLKAQYEQVLQQHQASLQNLSMALTEARIISEAPYPSSPSSPNRSLVLAICVMLGGMIGAGLGGIREYRERFFRTTAQVRDELGLDTLGMIPLLDGKPISRNKRDPADGEPSFIEVGNSAFSWVEQHPHSEFAEAMRSVKVAVDVELPRKSTKAIGIVSCLPGEGKSLVAANLALVLAIQRCRTLLIDADIHNPGLSPMLANGWERGLANLLAGDFNATDLLAHRSLPLRFLPGVNQSQQKLAKTMQPIEKMGDFLLKAGSTFNYVVVDLPPSAPVADVRSLVQHLDGLVLVVEWGETARTFVRECLNKNPILAEKCIGVLLNKVDTKRVRMYQKFGSAEFYRERYSKYYKT</sequence>
<keyword evidence="14" id="KW-1185">Reference proteome</keyword>
<dbReference type="CDD" id="cd05387">
    <property type="entry name" value="BY-kinase"/>
    <property type="match status" value="1"/>
</dbReference>
<comment type="caution">
    <text evidence="13">The sequence shown here is derived from an EMBL/GenBank/DDBJ whole genome shotgun (WGS) entry which is preliminary data.</text>
</comment>
<dbReference type="InterPro" id="IPR027417">
    <property type="entry name" value="P-loop_NTPase"/>
</dbReference>
<dbReference type="InterPro" id="IPR002586">
    <property type="entry name" value="CobQ/CobB/MinD/ParA_Nub-bd_dom"/>
</dbReference>
<name>A0ABV2HUY9_9HYPH</name>
<dbReference type="Pfam" id="PF01656">
    <property type="entry name" value="CbiA"/>
    <property type="match status" value="1"/>
</dbReference>
<dbReference type="InterPro" id="IPR003856">
    <property type="entry name" value="LPS_length_determ_N"/>
</dbReference>
<evidence type="ECO:0000256" key="9">
    <source>
        <dbReference type="SAM" id="Phobius"/>
    </source>
</evidence>
<evidence type="ECO:0000256" key="1">
    <source>
        <dbReference type="ARBA" id="ARBA00004651"/>
    </source>
</evidence>
<dbReference type="EMBL" id="JBEPLM010000007">
    <property type="protein sequence ID" value="MET3594425.1"/>
    <property type="molecule type" value="Genomic_DNA"/>
</dbReference>